<keyword evidence="4" id="KW-0479">Metal-binding</keyword>
<dbReference type="PANTHER" id="PTHR35201">
    <property type="entry name" value="TERPENE SYNTHASE"/>
    <property type="match status" value="1"/>
</dbReference>
<reference evidence="5 6" key="1">
    <citation type="submission" date="2024-02" db="EMBL/GenBank/DDBJ databases">
        <title>De novo assembly and annotation of 12 fungi associated with fruit tree decline syndrome in Ontario, Canada.</title>
        <authorList>
            <person name="Sulman M."/>
            <person name="Ellouze W."/>
            <person name="Ilyukhin E."/>
        </authorList>
    </citation>
    <scope>NUCLEOTIDE SEQUENCE [LARGE SCALE GENOMIC DNA]</scope>
    <source>
        <strain evidence="5 6">M1-105</strain>
    </source>
</reference>
<dbReference type="InterPro" id="IPR008949">
    <property type="entry name" value="Isoprenoid_synthase_dom_sf"/>
</dbReference>
<comment type="similarity">
    <text evidence="2 4">Belongs to the terpene synthase family.</text>
</comment>
<organism evidence="5 6">
    <name type="scientific">Neofusicoccum ribis</name>
    <dbReference type="NCBI Taxonomy" id="45134"/>
    <lineage>
        <taxon>Eukaryota</taxon>
        <taxon>Fungi</taxon>
        <taxon>Dikarya</taxon>
        <taxon>Ascomycota</taxon>
        <taxon>Pezizomycotina</taxon>
        <taxon>Dothideomycetes</taxon>
        <taxon>Dothideomycetes incertae sedis</taxon>
        <taxon>Botryosphaeriales</taxon>
        <taxon>Botryosphaeriaceae</taxon>
        <taxon>Neofusicoccum</taxon>
    </lineage>
</organism>
<evidence type="ECO:0000313" key="6">
    <source>
        <dbReference type="Proteomes" id="UP001521116"/>
    </source>
</evidence>
<dbReference type="Proteomes" id="UP001521116">
    <property type="component" value="Unassembled WGS sequence"/>
</dbReference>
<gene>
    <name evidence="5" type="ORF">SLS56_007270</name>
</gene>
<evidence type="ECO:0000256" key="4">
    <source>
        <dbReference type="RuleBase" id="RU366034"/>
    </source>
</evidence>
<keyword evidence="6" id="KW-1185">Reference proteome</keyword>
<dbReference type="InterPro" id="IPR034686">
    <property type="entry name" value="Terpene_cyclase-like_2"/>
</dbReference>
<evidence type="ECO:0000256" key="2">
    <source>
        <dbReference type="ARBA" id="ARBA00006333"/>
    </source>
</evidence>
<dbReference type="SFLD" id="SFLDS00005">
    <property type="entry name" value="Isoprenoid_Synthase_Type_I"/>
    <property type="match status" value="1"/>
</dbReference>
<comment type="caution">
    <text evidence="5">The sequence shown here is derived from an EMBL/GenBank/DDBJ whole genome shotgun (WGS) entry which is preliminary data.</text>
</comment>
<dbReference type="SFLD" id="SFLDG01020">
    <property type="entry name" value="Terpene_Cyclase_Like_2"/>
    <property type="match status" value="1"/>
</dbReference>
<sequence length="345" mass="40235">MAVGNDIIYGDERPKKFVRIPDMFASIMSLEPRVNPHYAKVKPEAEKWAQDILRLDEKEARRNSKADFTYMAALWVPDADEEALRVVVDWLHWVFYFDDQFDEGHLQENPEAAKVECEATLATMDDGHPTISLEEDPLRHIFQYTWYCFKKRTSTSLQERYKESMKGYCDALLSQVNVRSDATIPDVEEYMDFRRRSIAVYPSQELVEYAQGIELPRYVFDDKAMIELREISSDITLLQNDMLSYRKDLAQGVEHNIIHVYRKKGLSEQQAVDAVGSMFSSLYKRWYLTLSDMPAWGEEVDREVLKYICGCRDLAIGNIHWSFMTGRYLGKEGETVRKTRIMALP</sequence>
<accession>A0ABR3SPG4</accession>
<dbReference type="SUPFAM" id="SSF48576">
    <property type="entry name" value="Terpenoid synthases"/>
    <property type="match status" value="1"/>
</dbReference>
<dbReference type="EC" id="4.2.3.-" evidence="4"/>
<dbReference type="EMBL" id="JAJVDC020000092">
    <property type="protein sequence ID" value="KAL1625611.1"/>
    <property type="molecule type" value="Genomic_DNA"/>
</dbReference>
<comment type="cofactor">
    <cofactor evidence="1 4">
        <name>Mg(2+)</name>
        <dbReference type="ChEBI" id="CHEBI:18420"/>
    </cofactor>
</comment>
<name>A0ABR3SPG4_9PEZI</name>
<dbReference type="Gene3D" id="1.10.600.10">
    <property type="entry name" value="Farnesyl Diphosphate Synthase"/>
    <property type="match status" value="1"/>
</dbReference>
<keyword evidence="3 4" id="KW-0460">Magnesium</keyword>
<keyword evidence="4" id="KW-0456">Lyase</keyword>
<evidence type="ECO:0000313" key="5">
    <source>
        <dbReference type="EMBL" id="KAL1625611.1"/>
    </source>
</evidence>
<proteinExistence type="inferred from homology"/>
<evidence type="ECO:0000256" key="1">
    <source>
        <dbReference type="ARBA" id="ARBA00001946"/>
    </source>
</evidence>
<dbReference type="PANTHER" id="PTHR35201:SF4">
    <property type="entry name" value="BETA-PINACENE SYNTHASE-RELATED"/>
    <property type="match status" value="1"/>
</dbReference>
<evidence type="ECO:0000256" key="3">
    <source>
        <dbReference type="ARBA" id="ARBA00022842"/>
    </source>
</evidence>
<dbReference type="Pfam" id="PF19086">
    <property type="entry name" value="Terpene_syn_C_2"/>
    <property type="match status" value="1"/>
</dbReference>
<protein>
    <recommendedName>
        <fullName evidence="4">Terpene synthase</fullName>
        <ecNumber evidence="4">4.2.3.-</ecNumber>
    </recommendedName>
</protein>